<dbReference type="GeneID" id="41717121"/>
<evidence type="ECO:0000256" key="3">
    <source>
        <dbReference type="ARBA" id="ARBA00022723"/>
    </source>
</evidence>
<dbReference type="Gene3D" id="3.40.830.10">
    <property type="entry name" value="LigB-like"/>
    <property type="match status" value="1"/>
</dbReference>
<dbReference type="GO" id="GO:0008198">
    <property type="term" value="F:ferrous iron binding"/>
    <property type="evidence" value="ECO:0007669"/>
    <property type="project" value="InterPro"/>
</dbReference>
<evidence type="ECO:0000256" key="4">
    <source>
        <dbReference type="ARBA" id="ARBA00022833"/>
    </source>
</evidence>
<evidence type="ECO:0000256" key="5">
    <source>
        <dbReference type="ARBA" id="ARBA00023002"/>
    </source>
</evidence>
<dbReference type="CDD" id="cd07363">
    <property type="entry name" value="45_DOPA_Dioxygenase"/>
    <property type="match status" value="1"/>
</dbReference>
<gene>
    <name evidence="7" type="ORF">IC007_0706</name>
</gene>
<dbReference type="PANTHER" id="PTHR30096:SF0">
    <property type="entry name" value="4,5-DOPA DIOXYGENASE EXTRADIOL-LIKE PROTEIN"/>
    <property type="match status" value="1"/>
</dbReference>
<dbReference type="Pfam" id="PF02900">
    <property type="entry name" value="LigB"/>
    <property type="match status" value="1"/>
</dbReference>
<sequence length="245" mass="27959">MTGFFTSHGSPTILIEESRWKDFWRRMGEEFSDVESVVVISPHFFTYSRFYVEVQEKLESIHDFYGFPDELYRFRYSTSNNVDLAHRIFKEVREEGLPVVEDTSWGLDHGAWIPLMYMFPKGKPTVPISISGLSLEDHVRLGRVISRAVEGKVLVMGTGSPTHRLDLFQLSSRNEAFLDPVLSEAVSKGVDYVISLSKGKEWRKSMPEGDLKPLLVVMGYSRSTGRELLHDVPWPGVSMVAYLFG</sequence>
<feature type="domain" description="Extradiol ring-cleavage dioxygenase class III enzyme subunit B" evidence="6">
    <location>
        <begin position="4"/>
        <end position="230"/>
    </location>
</feature>
<protein>
    <recommendedName>
        <fullName evidence="6">Extradiol ring-cleavage dioxygenase class III enzyme subunit B domain-containing protein</fullName>
    </recommendedName>
</protein>
<evidence type="ECO:0000256" key="1">
    <source>
        <dbReference type="ARBA" id="ARBA00001947"/>
    </source>
</evidence>
<dbReference type="AlphaFoldDB" id="A0A510E133"/>
<evidence type="ECO:0000256" key="2">
    <source>
        <dbReference type="ARBA" id="ARBA00007581"/>
    </source>
</evidence>
<name>A0A510E133_9CREN</name>
<organism evidence="7 8">
    <name type="scientific">Sulfuracidifex tepidarius</name>
    <dbReference type="NCBI Taxonomy" id="1294262"/>
    <lineage>
        <taxon>Archaea</taxon>
        <taxon>Thermoproteota</taxon>
        <taxon>Thermoprotei</taxon>
        <taxon>Sulfolobales</taxon>
        <taxon>Sulfolobaceae</taxon>
        <taxon>Sulfuracidifex</taxon>
    </lineage>
</organism>
<dbReference type="EMBL" id="AP018930">
    <property type="protein sequence ID" value="BBG26201.1"/>
    <property type="molecule type" value="Genomic_DNA"/>
</dbReference>
<keyword evidence="4" id="KW-0862">Zinc</keyword>
<dbReference type="PANTHER" id="PTHR30096">
    <property type="entry name" value="4,5-DOPA DIOXYGENASE EXTRADIOL-LIKE PROTEIN"/>
    <property type="match status" value="1"/>
</dbReference>
<evidence type="ECO:0000259" key="6">
    <source>
        <dbReference type="Pfam" id="PF02900"/>
    </source>
</evidence>
<dbReference type="InterPro" id="IPR004183">
    <property type="entry name" value="Xdiol_dOase_suB"/>
</dbReference>
<dbReference type="GO" id="GO:0008270">
    <property type="term" value="F:zinc ion binding"/>
    <property type="evidence" value="ECO:0007669"/>
    <property type="project" value="InterPro"/>
</dbReference>
<evidence type="ECO:0000313" key="7">
    <source>
        <dbReference type="EMBL" id="BBG26201.1"/>
    </source>
</evidence>
<dbReference type="InterPro" id="IPR014436">
    <property type="entry name" value="Extradiol_dOase_DODA"/>
</dbReference>
<reference evidence="8" key="1">
    <citation type="submission" date="2018-09" db="EMBL/GenBank/DDBJ databases">
        <title>Complete Genome Sequencing of Sulfolobus sp. JCM 16834.</title>
        <authorList>
            <person name="Kato S."/>
            <person name="Itoh T."/>
            <person name="Ohkuma M."/>
        </authorList>
    </citation>
    <scope>NUCLEOTIDE SEQUENCE [LARGE SCALE GENOMIC DNA]</scope>
    <source>
        <strain evidence="8">IC-007</strain>
    </source>
</reference>
<dbReference type="SUPFAM" id="SSF53213">
    <property type="entry name" value="LigB-like"/>
    <property type="match status" value="1"/>
</dbReference>
<comment type="cofactor">
    <cofactor evidence="1">
        <name>Zn(2+)</name>
        <dbReference type="ChEBI" id="CHEBI:29105"/>
    </cofactor>
</comment>
<keyword evidence="3" id="KW-0479">Metal-binding</keyword>
<keyword evidence="5" id="KW-0560">Oxidoreductase</keyword>
<dbReference type="Proteomes" id="UP000325030">
    <property type="component" value="Chromosome"/>
</dbReference>
<proteinExistence type="inferred from homology"/>
<comment type="similarity">
    <text evidence="2">Belongs to the DODA-type extradiol aromatic ring-opening dioxygenase family.</text>
</comment>
<dbReference type="PIRSF" id="PIRSF006157">
    <property type="entry name" value="Doxgns_DODA"/>
    <property type="match status" value="1"/>
</dbReference>
<dbReference type="GO" id="GO:0016702">
    <property type="term" value="F:oxidoreductase activity, acting on single donors with incorporation of molecular oxygen, incorporation of two atoms of oxygen"/>
    <property type="evidence" value="ECO:0007669"/>
    <property type="project" value="UniProtKB-ARBA"/>
</dbReference>
<dbReference type="RefSeq" id="WP_149564723.1">
    <property type="nucleotide sequence ID" value="NZ_AP018930.1"/>
</dbReference>
<evidence type="ECO:0000313" key="8">
    <source>
        <dbReference type="Proteomes" id="UP000325030"/>
    </source>
</evidence>
<accession>A0A510E133</accession>